<evidence type="ECO:0000256" key="1">
    <source>
        <dbReference type="SAM" id="MobiDB-lite"/>
    </source>
</evidence>
<feature type="compositionally biased region" description="Polar residues" evidence="1">
    <location>
        <begin position="21"/>
        <end position="30"/>
    </location>
</feature>
<evidence type="ECO:0000313" key="3">
    <source>
        <dbReference type="EMBL" id="MDN4160786.1"/>
    </source>
</evidence>
<organism evidence="3 4">
    <name type="scientific">Nocardioides abyssi</name>
    <dbReference type="NCBI Taxonomy" id="3058370"/>
    <lineage>
        <taxon>Bacteria</taxon>
        <taxon>Bacillati</taxon>
        <taxon>Actinomycetota</taxon>
        <taxon>Actinomycetes</taxon>
        <taxon>Propionibacteriales</taxon>
        <taxon>Nocardioidaceae</taxon>
        <taxon>Nocardioides</taxon>
    </lineage>
</organism>
<accession>A0ABT8ERL1</accession>
<evidence type="ECO:0000256" key="2">
    <source>
        <dbReference type="SAM" id="Phobius"/>
    </source>
</evidence>
<keyword evidence="2" id="KW-0472">Membrane</keyword>
<comment type="caution">
    <text evidence="3">The sequence shown here is derived from an EMBL/GenBank/DDBJ whole genome shotgun (WGS) entry which is preliminary data.</text>
</comment>
<protein>
    <recommendedName>
        <fullName evidence="5">DUF4064 domain-containing protein</fullName>
    </recommendedName>
</protein>
<dbReference type="RefSeq" id="WP_300959674.1">
    <property type="nucleotide sequence ID" value="NZ_JAUHJR010000002.1"/>
</dbReference>
<proteinExistence type="predicted"/>
<feature type="transmembrane region" description="Helical" evidence="2">
    <location>
        <begin position="189"/>
        <end position="209"/>
    </location>
</feature>
<evidence type="ECO:0000313" key="4">
    <source>
        <dbReference type="Proteomes" id="UP001168537"/>
    </source>
</evidence>
<gene>
    <name evidence="3" type="ORF">QWY29_05420</name>
</gene>
<sequence>MSDSPYGPPPPSENPYGQQPTNPYGQQPTNPYGAPPAGPGGAGGPGGPGGYGSPGGYGTAAPVDPDKRPGTVTAAAVITLVCAGLSALLFGLATAALVVARESFSDELRKAIEDDPAFDSTDMPTGDELATIFLVIMAVLFIWSVVACVLAVLAMRRSNVARILLVVSAAISALLSLVGILSIVSAVPLIASVATIVLLFAGGAGDWFARRGQQPGQLPPGTSQPWG</sequence>
<feature type="transmembrane region" description="Helical" evidence="2">
    <location>
        <begin position="129"/>
        <end position="153"/>
    </location>
</feature>
<reference evidence="3" key="1">
    <citation type="submission" date="2023-06" db="EMBL/GenBank/DDBJ databases">
        <title>Draft genome sequence of Nocardioides sp. SOB72.</title>
        <authorList>
            <person name="Zhang G."/>
        </authorList>
    </citation>
    <scope>NUCLEOTIDE SEQUENCE</scope>
    <source>
        <strain evidence="3">SOB72</strain>
    </source>
</reference>
<keyword evidence="4" id="KW-1185">Reference proteome</keyword>
<feature type="transmembrane region" description="Helical" evidence="2">
    <location>
        <begin position="74"/>
        <end position="100"/>
    </location>
</feature>
<dbReference type="EMBL" id="JAUHJR010000002">
    <property type="protein sequence ID" value="MDN4160786.1"/>
    <property type="molecule type" value="Genomic_DNA"/>
</dbReference>
<dbReference type="Proteomes" id="UP001168537">
    <property type="component" value="Unassembled WGS sequence"/>
</dbReference>
<feature type="transmembrane region" description="Helical" evidence="2">
    <location>
        <begin position="160"/>
        <end position="183"/>
    </location>
</feature>
<evidence type="ECO:0008006" key="5">
    <source>
        <dbReference type="Google" id="ProtNLM"/>
    </source>
</evidence>
<feature type="region of interest" description="Disordered" evidence="1">
    <location>
        <begin position="1"/>
        <end position="64"/>
    </location>
</feature>
<feature type="compositionally biased region" description="Gly residues" evidence="1">
    <location>
        <begin position="39"/>
        <end position="58"/>
    </location>
</feature>
<keyword evidence="2" id="KW-1133">Transmembrane helix</keyword>
<keyword evidence="2" id="KW-0812">Transmembrane</keyword>
<name>A0ABT8ERL1_9ACTN</name>
<feature type="compositionally biased region" description="Pro residues" evidence="1">
    <location>
        <begin position="1"/>
        <end position="13"/>
    </location>
</feature>